<keyword evidence="4" id="KW-1185">Reference proteome</keyword>
<dbReference type="SMART" id="SM00530">
    <property type="entry name" value="HTH_XRE"/>
    <property type="match status" value="1"/>
</dbReference>
<dbReference type="SUPFAM" id="SSF47413">
    <property type="entry name" value="lambda repressor-like DNA-binding domains"/>
    <property type="match status" value="1"/>
</dbReference>
<protein>
    <submittedName>
        <fullName evidence="3">Helix-turn-helix transcriptional regulator</fullName>
    </submittedName>
</protein>
<comment type="caution">
    <text evidence="3">The sequence shown here is derived from an EMBL/GenBank/DDBJ whole genome shotgun (WGS) entry which is preliminary data.</text>
</comment>
<dbReference type="PROSITE" id="PS50943">
    <property type="entry name" value="HTH_CROC1"/>
    <property type="match status" value="1"/>
</dbReference>
<feature type="domain" description="HTH cro/C1-type" evidence="2">
    <location>
        <begin position="14"/>
        <end position="68"/>
    </location>
</feature>
<evidence type="ECO:0000313" key="4">
    <source>
        <dbReference type="Proteomes" id="UP001168883"/>
    </source>
</evidence>
<dbReference type="PANTHER" id="PTHR46558:SF11">
    <property type="entry name" value="HTH-TYPE TRANSCRIPTIONAL REGULATOR XRE"/>
    <property type="match status" value="1"/>
</dbReference>
<proteinExistence type="predicted"/>
<evidence type="ECO:0000256" key="1">
    <source>
        <dbReference type="ARBA" id="ARBA00023125"/>
    </source>
</evidence>
<gene>
    <name evidence="3" type="ORF">Q3C12_33795</name>
</gene>
<dbReference type="InterPro" id="IPR010982">
    <property type="entry name" value="Lambda_DNA-bd_dom_sf"/>
</dbReference>
<organism evidence="3 4">
    <name type="scientific">Paenibacillus ehimensis</name>
    <dbReference type="NCBI Taxonomy" id="79264"/>
    <lineage>
        <taxon>Bacteria</taxon>
        <taxon>Bacillati</taxon>
        <taxon>Bacillota</taxon>
        <taxon>Bacilli</taxon>
        <taxon>Bacillales</taxon>
        <taxon>Paenibacillaceae</taxon>
        <taxon>Paenibacillus</taxon>
    </lineage>
</organism>
<accession>A0ABT8VLW1</accession>
<sequence>MNHDWDSIRDSNRIREIRKEKKLSGEAVASKLNISTQYLYDIEKGKRTLSAENASKLADIFGVTVDYLLGKTENSDQHSESELAEIPIETLNNYKLVYKGHTLSKEEADDIIELLEAALKRWKK</sequence>
<dbReference type="Proteomes" id="UP001168883">
    <property type="component" value="Unassembled WGS sequence"/>
</dbReference>
<evidence type="ECO:0000259" key="2">
    <source>
        <dbReference type="PROSITE" id="PS50943"/>
    </source>
</evidence>
<name>A0ABT8VLW1_9BACL</name>
<dbReference type="Pfam" id="PF01381">
    <property type="entry name" value="HTH_3"/>
    <property type="match status" value="1"/>
</dbReference>
<keyword evidence="1" id="KW-0238">DNA-binding</keyword>
<evidence type="ECO:0000313" key="3">
    <source>
        <dbReference type="EMBL" id="MDO3681971.1"/>
    </source>
</evidence>
<reference evidence="3" key="1">
    <citation type="submission" date="2023-07" db="EMBL/GenBank/DDBJ databases">
        <authorList>
            <person name="Aktuganov G."/>
            <person name="Boyko T."/>
            <person name="Delegan Y."/>
            <person name="Galimzianova N."/>
            <person name="Gilvanova E."/>
            <person name="Korobov V."/>
            <person name="Kuzmina L."/>
            <person name="Melentiev A."/>
            <person name="Milman P."/>
            <person name="Ryabova A."/>
            <person name="Stupak E."/>
            <person name="Yasakov T."/>
            <person name="Zharikova N."/>
            <person name="Zhurenko E."/>
        </authorList>
    </citation>
    <scope>NUCLEOTIDE SEQUENCE</scope>
    <source>
        <strain evidence="3">IB-739</strain>
    </source>
</reference>
<dbReference type="RefSeq" id="WP_302881479.1">
    <property type="nucleotide sequence ID" value="NZ_JAUMKJ010000089.1"/>
</dbReference>
<dbReference type="Gene3D" id="1.10.260.40">
    <property type="entry name" value="lambda repressor-like DNA-binding domains"/>
    <property type="match status" value="1"/>
</dbReference>
<dbReference type="EMBL" id="JAUMKJ010000089">
    <property type="protein sequence ID" value="MDO3681971.1"/>
    <property type="molecule type" value="Genomic_DNA"/>
</dbReference>
<dbReference type="InterPro" id="IPR001387">
    <property type="entry name" value="Cro/C1-type_HTH"/>
</dbReference>
<dbReference type="PANTHER" id="PTHR46558">
    <property type="entry name" value="TRACRIPTIONAL REGULATORY PROTEIN-RELATED-RELATED"/>
    <property type="match status" value="1"/>
</dbReference>
<dbReference type="CDD" id="cd00093">
    <property type="entry name" value="HTH_XRE"/>
    <property type="match status" value="1"/>
</dbReference>